<keyword evidence="1" id="KW-1133">Transmembrane helix</keyword>
<dbReference type="Proteomes" id="UP000031737">
    <property type="component" value="Unassembled WGS sequence"/>
</dbReference>
<dbReference type="EMBL" id="AUPL01002553">
    <property type="protein sequence ID" value="ESL09723.1"/>
    <property type="molecule type" value="Genomic_DNA"/>
</dbReference>
<proteinExistence type="predicted"/>
<dbReference type="VEuPathDB" id="TriTrypDB:TRSC58_02553"/>
<evidence type="ECO:0000313" key="3">
    <source>
        <dbReference type="EMBL" id="ESL09723.1"/>
    </source>
</evidence>
<reference evidence="3 4" key="1">
    <citation type="submission" date="2013-07" db="EMBL/GenBank/DDBJ databases">
        <authorList>
            <person name="Stoco P.H."/>
            <person name="Wagner G."/>
            <person name="Gerber A."/>
            <person name="Zaha A."/>
            <person name="Thompson C."/>
            <person name="Bartholomeu D.C."/>
            <person name="Luckemeyer D.D."/>
            <person name="Bahia D."/>
            <person name="Loreto E."/>
            <person name="Prestes E.B."/>
            <person name="Lima F.M."/>
            <person name="Rodrigues-Luiz G."/>
            <person name="Vallejo G.A."/>
            <person name="Filho J.F."/>
            <person name="Monteiro K.M."/>
            <person name="Tyler K.M."/>
            <person name="de Almeida L.G."/>
            <person name="Ortiz M.F."/>
            <person name="Siervo M.A."/>
            <person name="de Moraes M.H."/>
            <person name="Cunha O.L."/>
            <person name="Mendonca-Neto R."/>
            <person name="Silva R."/>
            <person name="Teixeira S.M."/>
            <person name="Murta S.M."/>
            <person name="Sincero T.C."/>
            <person name="Mendes T.A."/>
            <person name="Urmenyi T.P."/>
            <person name="Silva V.G."/>
            <person name="da Rocha W.D."/>
            <person name="Andersson B."/>
            <person name="Romanha A.J."/>
            <person name="Steindel M."/>
            <person name="de Vasconcelos A.T."/>
            <person name="Grisard E.C."/>
        </authorList>
    </citation>
    <scope>NUCLEOTIDE SEQUENCE [LARGE SCALE GENOMIC DNA]</scope>
    <source>
        <strain evidence="3 4">SC58</strain>
    </source>
</reference>
<name>A0A061J2Q9_TRYRA</name>
<organism evidence="3 4">
    <name type="scientific">Trypanosoma rangeli SC58</name>
    <dbReference type="NCBI Taxonomy" id="429131"/>
    <lineage>
        <taxon>Eukaryota</taxon>
        <taxon>Discoba</taxon>
        <taxon>Euglenozoa</taxon>
        <taxon>Kinetoplastea</taxon>
        <taxon>Metakinetoplastina</taxon>
        <taxon>Trypanosomatida</taxon>
        <taxon>Trypanosomatidae</taxon>
        <taxon>Trypanosoma</taxon>
        <taxon>Herpetosoma</taxon>
    </lineage>
</organism>
<gene>
    <name evidence="3" type="ORF">TRSC58_02553</name>
</gene>
<keyword evidence="2" id="KW-0732">Signal</keyword>
<evidence type="ECO:0000313" key="4">
    <source>
        <dbReference type="Proteomes" id="UP000031737"/>
    </source>
</evidence>
<keyword evidence="1" id="KW-0812">Transmembrane</keyword>
<dbReference type="OrthoDB" id="247544at2759"/>
<feature type="transmembrane region" description="Helical" evidence="1">
    <location>
        <begin position="44"/>
        <end position="63"/>
    </location>
</feature>
<keyword evidence="4" id="KW-1185">Reference proteome</keyword>
<evidence type="ECO:0000256" key="1">
    <source>
        <dbReference type="SAM" id="Phobius"/>
    </source>
</evidence>
<keyword evidence="1" id="KW-0472">Membrane</keyword>
<feature type="chain" id="PRO_5001605097" evidence="2">
    <location>
        <begin position="21"/>
        <end position="84"/>
    </location>
</feature>
<protein>
    <submittedName>
        <fullName evidence="3">Uncharacterized protein</fullName>
    </submittedName>
</protein>
<comment type="caution">
    <text evidence="3">The sequence shown here is derived from an EMBL/GenBank/DDBJ whole genome shotgun (WGS) entry which is preliminary data.</text>
</comment>
<dbReference type="Pfam" id="PF07344">
    <property type="entry name" value="Amastin"/>
    <property type="match status" value="1"/>
</dbReference>
<sequence length="84" mass="9485">MWSALGTVTVMVVWVLMAHAYNQSVGGCLMTPFKHRQKYGGRGALLATGWCILFVVIVFFSVLQVLRLPLVFEAVEWQNHVSQF</sequence>
<dbReference type="AlphaFoldDB" id="A0A061J2Q9"/>
<dbReference type="InterPro" id="IPR009944">
    <property type="entry name" value="Amastin"/>
</dbReference>
<feature type="signal peptide" evidence="2">
    <location>
        <begin position="1"/>
        <end position="20"/>
    </location>
</feature>
<evidence type="ECO:0000256" key="2">
    <source>
        <dbReference type="SAM" id="SignalP"/>
    </source>
</evidence>
<accession>A0A061J2Q9</accession>